<dbReference type="OrthoDB" id="159409at2"/>
<accession>A0A1T4Y7H2</accession>
<dbReference type="Proteomes" id="UP000190027">
    <property type="component" value="Unassembled WGS sequence"/>
</dbReference>
<dbReference type="SUPFAM" id="SSF56784">
    <property type="entry name" value="HAD-like"/>
    <property type="match status" value="1"/>
</dbReference>
<dbReference type="STRING" id="1121449.SAMN02745704_02872"/>
<name>A0A1T4Y7H2_9BACT</name>
<dbReference type="RefSeq" id="WP_078718411.1">
    <property type="nucleotide sequence ID" value="NZ_FUYC01000036.1"/>
</dbReference>
<gene>
    <name evidence="1" type="ORF">SAMN02745704_02872</name>
</gene>
<evidence type="ECO:0000313" key="2">
    <source>
        <dbReference type="Proteomes" id="UP000190027"/>
    </source>
</evidence>
<reference evidence="1 2" key="1">
    <citation type="submission" date="2017-02" db="EMBL/GenBank/DDBJ databases">
        <authorList>
            <person name="Peterson S.W."/>
        </authorList>
    </citation>
    <scope>NUCLEOTIDE SEQUENCE [LARGE SCALE GENOMIC DNA]</scope>
    <source>
        <strain evidence="1 2">DSM 16080</strain>
    </source>
</reference>
<evidence type="ECO:0000313" key="1">
    <source>
        <dbReference type="EMBL" id="SKA97747.1"/>
    </source>
</evidence>
<organism evidence="1 2">
    <name type="scientific">Paucidesulfovibrio gracilis DSM 16080</name>
    <dbReference type="NCBI Taxonomy" id="1121449"/>
    <lineage>
        <taxon>Bacteria</taxon>
        <taxon>Pseudomonadati</taxon>
        <taxon>Thermodesulfobacteriota</taxon>
        <taxon>Desulfovibrionia</taxon>
        <taxon>Desulfovibrionales</taxon>
        <taxon>Desulfovibrionaceae</taxon>
        <taxon>Paucidesulfovibrio</taxon>
    </lineage>
</organism>
<proteinExistence type="predicted"/>
<dbReference type="InterPro" id="IPR036412">
    <property type="entry name" value="HAD-like_sf"/>
</dbReference>
<dbReference type="AlphaFoldDB" id="A0A1T4Y7H2"/>
<keyword evidence="2" id="KW-1185">Reference proteome</keyword>
<sequence>MLELDIPGFGFLSLEHLVLDFNGTLAHDGALLPGVAGNLRRLAGELSLHVVTADTHGGCARALDGLPVRLTVLKRPAIPRDSGNGEDEAKLALVRSLGATHCAAVGNGRNDALMLQAAAVGVAVVQGECAAMAALHGADLIAPDILAALGLFLVPARLLAGLRQ</sequence>
<protein>
    <submittedName>
        <fullName evidence="1">Soluble P-type ATPase</fullName>
    </submittedName>
</protein>
<dbReference type="Gene3D" id="3.40.50.1000">
    <property type="entry name" value="HAD superfamily/HAD-like"/>
    <property type="match status" value="1"/>
</dbReference>
<dbReference type="InterPro" id="IPR023214">
    <property type="entry name" value="HAD_sf"/>
</dbReference>
<dbReference type="EMBL" id="FUYC01000036">
    <property type="protein sequence ID" value="SKA97747.1"/>
    <property type="molecule type" value="Genomic_DNA"/>
</dbReference>